<dbReference type="STRING" id="1548749.LS48_06775"/>
<dbReference type="PANTHER" id="PTHR10491:SF4">
    <property type="entry name" value="METHIONINE ADENOSYLTRANSFERASE 2 SUBUNIT BETA"/>
    <property type="match status" value="1"/>
</dbReference>
<dbReference type="Proteomes" id="UP000070138">
    <property type="component" value="Unassembled WGS sequence"/>
</dbReference>
<comment type="pathway">
    <text evidence="1 6">Carbohydrate biosynthesis; dTDP-L-rhamnose biosynthesis.</text>
</comment>
<protein>
    <recommendedName>
        <fullName evidence="4 6">dTDP-4-dehydrorhamnose reductase</fullName>
        <ecNumber evidence="3 6">1.1.1.133</ecNumber>
    </recommendedName>
</protein>
<dbReference type="AlphaFoldDB" id="A0A137RJ06"/>
<evidence type="ECO:0000256" key="1">
    <source>
        <dbReference type="ARBA" id="ARBA00004781"/>
    </source>
</evidence>
<dbReference type="EC" id="1.1.1.133" evidence="3 6"/>
<comment type="similarity">
    <text evidence="2 6">Belongs to the dTDP-4-dehydrorhamnose reductase family.</text>
</comment>
<proteinExistence type="inferred from homology"/>
<evidence type="ECO:0000256" key="5">
    <source>
        <dbReference type="ARBA" id="ARBA00048200"/>
    </source>
</evidence>
<dbReference type="UniPathway" id="UPA00124"/>
<dbReference type="GO" id="GO:0048269">
    <property type="term" value="C:methionine adenosyltransferase complex"/>
    <property type="evidence" value="ECO:0007669"/>
    <property type="project" value="TreeGrafter"/>
</dbReference>
<evidence type="ECO:0000259" key="7">
    <source>
        <dbReference type="Pfam" id="PF04321"/>
    </source>
</evidence>
<dbReference type="Gene3D" id="3.40.50.720">
    <property type="entry name" value="NAD(P)-binding Rossmann-like Domain"/>
    <property type="match status" value="1"/>
</dbReference>
<keyword evidence="6" id="KW-0560">Oxidoreductase</keyword>
<reference evidence="9" key="1">
    <citation type="submission" date="2014-10" db="EMBL/GenBank/DDBJ databases">
        <title>Genome sequencing of Vitellibacter sp. D-24.</title>
        <authorList>
            <person name="Thevarajoo S."/>
            <person name="Selvaratnam C."/>
            <person name="Goh K.M."/>
            <person name="Chong C.S."/>
        </authorList>
    </citation>
    <scope>NUCLEOTIDE SEQUENCE [LARGE SCALE GENOMIC DNA]</scope>
    <source>
        <strain evidence="9">D-24</strain>
    </source>
</reference>
<evidence type="ECO:0000313" key="8">
    <source>
        <dbReference type="EMBL" id="KXO00163.1"/>
    </source>
</evidence>
<comment type="catalytic activity">
    <reaction evidence="5">
        <text>dTDP-beta-L-rhamnose + NADP(+) = dTDP-4-dehydro-beta-L-rhamnose + NADPH + H(+)</text>
        <dbReference type="Rhea" id="RHEA:21796"/>
        <dbReference type="ChEBI" id="CHEBI:15378"/>
        <dbReference type="ChEBI" id="CHEBI:57510"/>
        <dbReference type="ChEBI" id="CHEBI:57783"/>
        <dbReference type="ChEBI" id="CHEBI:58349"/>
        <dbReference type="ChEBI" id="CHEBI:62830"/>
        <dbReference type="EC" id="1.1.1.133"/>
    </reaction>
</comment>
<evidence type="ECO:0000256" key="2">
    <source>
        <dbReference type="ARBA" id="ARBA00010944"/>
    </source>
</evidence>
<dbReference type="Pfam" id="PF04321">
    <property type="entry name" value="RmlD_sub_bind"/>
    <property type="match status" value="1"/>
</dbReference>
<keyword evidence="9" id="KW-1185">Reference proteome</keyword>
<evidence type="ECO:0000313" key="9">
    <source>
        <dbReference type="Proteomes" id="UP000070138"/>
    </source>
</evidence>
<dbReference type="InterPro" id="IPR005913">
    <property type="entry name" value="dTDP_dehydrorham_reduct"/>
</dbReference>
<gene>
    <name evidence="8" type="ORF">LS48_06775</name>
</gene>
<evidence type="ECO:0000256" key="3">
    <source>
        <dbReference type="ARBA" id="ARBA00012929"/>
    </source>
</evidence>
<dbReference type="SUPFAM" id="SSF51735">
    <property type="entry name" value="NAD(P)-binding Rossmann-fold domains"/>
    <property type="match status" value="1"/>
</dbReference>
<keyword evidence="6" id="KW-0521">NADP</keyword>
<organism evidence="8 9">
    <name type="scientific">Aequorivita aquimaris</name>
    <dbReference type="NCBI Taxonomy" id="1548749"/>
    <lineage>
        <taxon>Bacteria</taxon>
        <taxon>Pseudomonadati</taxon>
        <taxon>Bacteroidota</taxon>
        <taxon>Flavobacteriia</taxon>
        <taxon>Flavobacteriales</taxon>
        <taxon>Flavobacteriaceae</taxon>
        <taxon>Aequorivita</taxon>
    </lineage>
</organism>
<dbReference type="InterPro" id="IPR036291">
    <property type="entry name" value="NAD(P)-bd_dom_sf"/>
</dbReference>
<accession>A0A137RJ06</accession>
<comment type="caution">
    <text evidence="8">The sequence shown here is derived from an EMBL/GenBank/DDBJ whole genome shotgun (WGS) entry which is preliminary data.</text>
</comment>
<dbReference type="PANTHER" id="PTHR10491">
    <property type="entry name" value="DTDP-4-DEHYDRORHAMNOSE REDUCTASE"/>
    <property type="match status" value="1"/>
</dbReference>
<sequence>MRKKEERQRILILGGSGFIGNSLYKELLSYFEVHCTYCQQHGAFSENQVFHNFCVEEDSMFLLLNSIEPTVIISAINGDFQNQLAAHREIANYALLNADCAVLYVSSAEVFDGKFAHPSYENDVTISQTEKGKLKISIEKLLLETIPLQTTILRLPLVLGINSPEVLHLRQCIRHQAAFEVYPNLVITATTVNKVCQQVHYIINQSLRGVFHLASNDMVHHEDLFREITSKIGDKMPIFKSVFSSNEDQYNALLPKHNKLPKTHQITVAEVIEECSLNEEIMSIK</sequence>
<dbReference type="OrthoDB" id="1415031at2"/>
<dbReference type="GO" id="GO:0048270">
    <property type="term" value="F:methionine adenosyltransferase regulator activity"/>
    <property type="evidence" value="ECO:0007669"/>
    <property type="project" value="TreeGrafter"/>
</dbReference>
<reference evidence="8 9" key="2">
    <citation type="journal article" date="2016" name="Int. J. Syst. Evol. Microbiol.">
        <title>Vitellibacter aquimaris sp. nov., a marine bacterium isolated from seawater.</title>
        <authorList>
            <person name="Thevarajoo S."/>
            <person name="Selvaratnam C."/>
            <person name="Goh K.M."/>
            <person name="Hong K.W."/>
            <person name="Chan X.Y."/>
            <person name="Chan K.G."/>
            <person name="Chong C.S."/>
        </authorList>
    </citation>
    <scope>NUCLEOTIDE SEQUENCE [LARGE SCALE GENOMIC DNA]</scope>
    <source>
        <strain evidence="8 9">D-24</strain>
    </source>
</reference>
<dbReference type="RefSeq" id="WP_062621293.1">
    <property type="nucleotide sequence ID" value="NZ_JRWG01000003.1"/>
</dbReference>
<evidence type="ECO:0000256" key="6">
    <source>
        <dbReference type="RuleBase" id="RU364082"/>
    </source>
</evidence>
<dbReference type="GO" id="GO:0008831">
    <property type="term" value="F:dTDP-4-dehydrorhamnose reductase activity"/>
    <property type="evidence" value="ECO:0007669"/>
    <property type="project" value="UniProtKB-EC"/>
</dbReference>
<evidence type="ECO:0000256" key="4">
    <source>
        <dbReference type="ARBA" id="ARBA00017099"/>
    </source>
</evidence>
<dbReference type="GO" id="GO:0006556">
    <property type="term" value="P:S-adenosylmethionine biosynthetic process"/>
    <property type="evidence" value="ECO:0007669"/>
    <property type="project" value="TreeGrafter"/>
</dbReference>
<comment type="function">
    <text evidence="6">Catalyzes the reduction of dTDP-6-deoxy-L-lyxo-4-hexulose to yield dTDP-L-rhamnose.</text>
</comment>
<dbReference type="GO" id="GO:0019305">
    <property type="term" value="P:dTDP-rhamnose biosynthetic process"/>
    <property type="evidence" value="ECO:0007669"/>
    <property type="project" value="UniProtKB-UniPathway"/>
</dbReference>
<feature type="domain" description="RmlD-like substrate binding" evidence="7">
    <location>
        <begin position="9"/>
        <end position="241"/>
    </location>
</feature>
<name>A0A137RJ06_9FLAO</name>
<dbReference type="InterPro" id="IPR029903">
    <property type="entry name" value="RmlD-like-bd"/>
</dbReference>
<dbReference type="EMBL" id="JRWG01000003">
    <property type="protein sequence ID" value="KXO00163.1"/>
    <property type="molecule type" value="Genomic_DNA"/>
</dbReference>